<protein>
    <submittedName>
        <fullName evidence="1">AcrA/AcrE family multidrug resistance protein</fullName>
    </submittedName>
</protein>
<reference evidence="2" key="1">
    <citation type="submission" date="2020-05" db="EMBL/GenBank/DDBJ databases">
        <title>Frigoriglobus tundricola gen. nov., sp. nov., a psychrotolerant cellulolytic planctomycete of the family Gemmataceae with two divergent copies of 16S rRNA gene.</title>
        <authorList>
            <person name="Kulichevskaya I.S."/>
            <person name="Ivanova A.A."/>
            <person name="Naumoff D.G."/>
            <person name="Beletsky A.V."/>
            <person name="Rijpstra W.I.C."/>
            <person name="Sinninghe Damste J.S."/>
            <person name="Mardanov A.V."/>
            <person name="Ravin N.V."/>
            <person name="Dedysh S.N."/>
        </authorList>
    </citation>
    <scope>NUCLEOTIDE SEQUENCE [LARGE SCALE GENOMIC DNA]</scope>
    <source>
        <strain evidence="2">PL17</strain>
    </source>
</reference>
<dbReference type="Gene3D" id="2.40.50.100">
    <property type="match status" value="1"/>
</dbReference>
<dbReference type="PANTHER" id="PTHR30158">
    <property type="entry name" value="ACRA/E-RELATED COMPONENT OF DRUG EFFLUX TRANSPORTER"/>
    <property type="match status" value="1"/>
</dbReference>
<sequence>MPASPSRAVYLTSLLLALPACHTQGTDGGAGREQQKIVATAPLARDTTVYQKYVCQIHARRQVNIRALESGYLEAIRIREGQVVKAGEELFKVVPTIYEAMYAADKADVQLAQSTHPADHVIDG</sequence>
<gene>
    <name evidence="1" type="ORF">FTUN_2754</name>
</gene>
<dbReference type="GO" id="GO:0005886">
    <property type="term" value="C:plasma membrane"/>
    <property type="evidence" value="ECO:0007669"/>
    <property type="project" value="TreeGrafter"/>
</dbReference>
<dbReference type="PANTHER" id="PTHR30158:SF23">
    <property type="entry name" value="MULTIDRUG RESISTANCE PROTEIN MEXA"/>
    <property type="match status" value="1"/>
</dbReference>
<dbReference type="RefSeq" id="WP_171471049.1">
    <property type="nucleotide sequence ID" value="NZ_CP053452.2"/>
</dbReference>
<dbReference type="EMBL" id="CP053452">
    <property type="protein sequence ID" value="QJW95212.1"/>
    <property type="molecule type" value="Genomic_DNA"/>
</dbReference>
<accession>A0A6M5YQG4</accession>
<evidence type="ECO:0000313" key="1">
    <source>
        <dbReference type="EMBL" id="QJW95212.1"/>
    </source>
</evidence>
<dbReference type="Proteomes" id="UP000503447">
    <property type="component" value="Chromosome"/>
</dbReference>
<dbReference type="SUPFAM" id="SSF111369">
    <property type="entry name" value="HlyD-like secretion proteins"/>
    <property type="match status" value="1"/>
</dbReference>
<proteinExistence type="predicted"/>
<keyword evidence="2" id="KW-1185">Reference proteome</keyword>
<evidence type="ECO:0000313" key="2">
    <source>
        <dbReference type="Proteomes" id="UP000503447"/>
    </source>
</evidence>
<dbReference type="KEGG" id="ftj:FTUN_2754"/>
<organism evidence="1 2">
    <name type="scientific">Frigoriglobus tundricola</name>
    <dbReference type="NCBI Taxonomy" id="2774151"/>
    <lineage>
        <taxon>Bacteria</taxon>
        <taxon>Pseudomonadati</taxon>
        <taxon>Planctomycetota</taxon>
        <taxon>Planctomycetia</taxon>
        <taxon>Gemmatales</taxon>
        <taxon>Gemmataceae</taxon>
        <taxon>Frigoriglobus</taxon>
    </lineage>
</organism>
<dbReference type="AlphaFoldDB" id="A0A6M5YQG4"/>
<dbReference type="Gene3D" id="1.10.287.470">
    <property type="entry name" value="Helix hairpin bin"/>
    <property type="match status" value="1"/>
</dbReference>
<dbReference type="GO" id="GO:0046677">
    <property type="term" value="P:response to antibiotic"/>
    <property type="evidence" value="ECO:0007669"/>
    <property type="project" value="TreeGrafter"/>
</dbReference>
<name>A0A6M5YQG4_9BACT</name>